<protein>
    <recommendedName>
        <fullName evidence="3">Aminoglycoside N(6')-acetyltransferase type 1</fullName>
        <ecNumber evidence="2">2.3.1.82</ecNumber>
    </recommendedName>
    <alternativeName>
        <fullName evidence="7">Aminoglycoside resistance protein</fullName>
    </alternativeName>
</protein>
<evidence type="ECO:0000256" key="1">
    <source>
        <dbReference type="ARBA" id="ARBA00011738"/>
    </source>
</evidence>
<evidence type="ECO:0000259" key="9">
    <source>
        <dbReference type="PROSITE" id="PS51186"/>
    </source>
</evidence>
<evidence type="ECO:0000256" key="3">
    <source>
        <dbReference type="ARBA" id="ARBA00017677"/>
    </source>
</evidence>
<dbReference type="SUPFAM" id="SSF55729">
    <property type="entry name" value="Acyl-CoA N-acyltransferases (Nat)"/>
    <property type="match status" value="1"/>
</dbReference>
<evidence type="ECO:0000313" key="11">
    <source>
        <dbReference type="Proteomes" id="UP000189970"/>
    </source>
</evidence>
<feature type="domain" description="N-acetyltransferase" evidence="9">
    <location>
        <begin position="12"/>
        <end position="155"/>
    </location>
</feature>
<keyword evidence="4" id="KW-0808">Transferase</keyword>
<accession>A0A1V4DJU5</accession>
<sequence>MISHESERRNKGVIEECKLTHIDKLIQLARNIYRNSSYEELECEFQKILNNRLSMIYLYLVNQEVVGFAQFEIRNDYVEGIKNKPCGYLEGVFVESSYRRKGIAKALVLKGEEWAKNKRCREFASDCELENLDSLLFHQQIGFREVSRNIHFVKK</sequence>
<keyword evidence="6" id="KW-0012">Acyltransferase</keyword>
<keyword evidence="11" id="KW-1185">Reference proteome</keyword>
<dbReference type="PROSITE" id="PS51186">
    <property type="entry name" value="GNAT"/>
    <property type="match status" value="1"/>
</dbReference>
<dbReference type="CDD" id="cd04301">
    <property type="entry name" value="NAT_SF"/>
    <property type="match status" value="1"/>
</dbReference>
<dbReference type="NCBIfam" id="NF043067">
    <property type="entry name" value="AAC_6p_group_E"/>
    <property type="match status" value="1"/>
</dbReference>
<comment type="catalytic activity">
    <reaction evidence="8">
        <text>kanamycin B + acetyl-CoA = N(6')-acetylkanamycin B + CoA + H(+)</text>
        <dbReference type="Rhea" id="RHEA:16449"/>
        <dbReference type="ChEBI" id="CHEBI:15378"/>
        <dbReference type="ChEBI" id="CHEBI:57287"/>
        <dbReference type="ChEBI" id="CHEBI:57288"/>
        <dbReference type="ChEBI" id="CHEBI:58390"/>
        <dbReference type="ChEBI" id="CHEBI:58549"/>
        <dbReference type="EC" id="2.3.1.82"/>
    </reaction>
</comment>
<evidence type="ECO:0000256" key="7">
    <source>
        <dbReference type="ARBA" id="ARBA00029660"/>
    </source>
</evidence>
<dbReference type="EC" id="2.3.1.82" evidence="2"/>
<evidence type="ECO:0000256" key="4">
    <source>
        <dbReference type="ARBA" id="ARBA00022679"/>
    </source>
</evidence>
<dbReference type="Pfam" id="PF00583">
    <property type="entry name" value="Acetyltransf_1"/>
    <property type="match status" value="1"/>
</dbReference>
<evidence type="ECO:0000256" key="6">
    <source>
        <dbReference type="ARBA" id="ARBA00023315"/>
    </source>
</evidence>
<dbReference type="PANTHER" id="PTHR43072">
    <property type="entry name" value="N-ACETYLTRANSFERASE"/>
    <property type="match status" value="1"/>
</dbReference>
<dbReference type="GO" id="GO:0047663">
    <property type="term" value="F:aminoglycoside 6'-N-acetyltransferase activity"/>
    <property type="evidence" value="ECO:0007669"/>
    <property type="project" value="UniProtKB-EC"/>
</dbReference>
<gene>
    <name evidence="10" type="ORF">BW731_03460</name>
</gene>
<dbReference type="InterPro" id="IPR000182">
    <property type="entry name" value="GNAT_dom"/>
</dbReference>
<dbReference type="Proteomes" id="UP000189970">
    <property type="component" value="Unassembled WGS sequence"/>
</dbReference>
<dbReference type="InterPro" id="IPR016181">
    <property type="entry name" value="Acyl_CoA_acyltransferase"/>
</dbReference>
<dbReference type="GO" id="GO:0046677">
    <property type="term" value="P:response to antibiotic"/>
    <property type="evidence" value="ECO:0007669"/>
    <property type="project" value="UniProtKB-KW"/>
</dbReference>
<evidence type="ECO:0000256" key="2">
    <source>
        <dbReference type="ARBA" id="ARBA00012888"/>
    </source>
</evidence>
<dbReference type="InterPro" id="IPR024170">
    <property type="entry name" value="Aminoglycoside_N6-AcTrfrase"/>
</dbReference>
<dbReference type="PIRSF" id="PIRSF000452">
    <property type="entry name" value="6-N-acetyltransf"/>
    <property type="match status" value="1"/>
</dbReference>
<evidence type="ECO:0000256" key="8">
    <source>
        <dbReference type="ARBA" id="ARBA00048923"/>
    </source>
</evidence>
<evidence type="ECO:0000313" key="10">
    <source>
        <dbReference type="EMBL" id="OPF88877.1"/>
    </source>
</evidence>
<comment type="subunit">
    <text evidence="1">Homodimer.</text>
</comment>
<name>A0A1V4DJU5_9ENTE</name>
<reference evidence="10 11" key="1">
    <citation type="submission" date="2017-02" db="EMBL/GenBank/DDBJ databases">
        <title>Vagococcus cremeus sp. nov., isolated from the small intestine of a marten, Martes flavigula.</title>
        <authorList>
            <person name="Tak E.J."/>
            <person name="Bae J.-W."/>
        </authorList>
    </citation>
    <scope>NUCLEOTIDE SEQUENCE [LARGE SCALE GENOMIC DNA]</scope>
    <source>
        <strain evidence="10 11">D7T301</strain>
    </source>
</reference>
<proteinExistence type="predicted"/>
<dbReference type="AlphaFoldDB" id="A0A1V4DJU5"/>
<evidence type="ECO:0000256" key="5">
    <source>
        <dbReference type="ARBA" id="ARBA00023251"/>
    </source>
</evidence>
<dbReference type="EMBL" id="MVAB01000001">
    <property type="protein sequence ID" value="OPF88877.1"/>
    <property type="molecule type" value="Genomic_DNA"/>
</dbReference>
<comment type="caution">
    <text evidence="10">The sequence shown here is derived from an EMBL/GenBank/DDBJ whole genome shotgun (WGS) entry which is preliminary data.</text>
</comment>
<organism evidence="10 11">
    <name type="scientific">Vagococcus martis</name>
    <dbReference type="NCBI Taxonomy" id="1768210"/>
    <lineage>
        <taxon>Bacteria</taxon>
        <taxon>Bacillati</taxon>
        <taxon>Bacillota</taxon>
        <taxon>Bacilli</taxon>
        <taxon>Lactobacillales</taxon>
        <taxon>Enterococcaceae</taxon>
        <taxon>Vagococcus</taxon>
    </lineage>
</organism>
<keyword evidence="5" id="KW-0046">Antibiotic resistance</keyword>
<dbReference type="Gene3D" id="3.40.630.30">
    <property type="match status" value="1"/>
</dbReference>